<proteinExistence type="predicted"/>
<keyword evidence="4" id="KW-1185">Reference proteome</keyword>
<keyword evidence="1" id="KW-0175">Coiled coil</keyword>
<name>A0A371JKT5_9FLAO</name>
<evidence type="ECO:0008006" key="5">
    <source>
        <dbReference type="Google" id="ProtNLM"/>
    </source>
</evidence>
<dbReference type="OrthoDB" id="1414577at2"/>
<organism evidence="3 4">
    <name type="scientific">Flagellimonas nanhaiensis</name>
    <dbReference type="NCBI Taxonomy" id="2292706"/>
    <lineage>
        <taxon>Bacteria</taxon>
        <taxon>Pseudomonadati</taxon>
        <taxon>Bacteroidota</taxon>
        <taxon>Flavobacteriia</taxon>
        <taxon>Flavobacteriales</taxon>
        <taxon>Flavobacteriaceae</taxon>
        <taxon>Flagellimonas</taxon>
    </lineage>
</organism>
<reference evidence="3 4" key="1">
    <citation type="submission" date="2018-08" db="EMBL/GenBank/DDBJ databases">
        <title>Muricauda nanhaiensis sp. nov., isolated from seawater of the South China Sea.</title>
        <authorList>
            <person name="Dang Y."/>
        </authorList>
    </citation>
    <scope>NUCLEOTIDE SEQUENCE [LARGE SCALE GENOMIC DNA]</scope>
    <source>
        <strain evidence="3 4">SM1704</strain>
    </source>
</reference>
<dbReference type="EMBL" id="QTJX01000010">
    <property type="protein sequence ID" value="RDY57573.1"/>
    <property type="molecule type" value="Genomic_DNA"/>
</dbReference>
<evidence type="ECO:0000313" key="4">
    <source>
        <dbReference type="Proteomes" id="UP000261828"/>
    </source>
</evidence>
<dbReference type="AlphaFoldDB" id="A0A371JKT5"/>
<evidence type="ECO:0000313" key="3">
    <source>
        <dbReference type="EMBL" id="RDY57573.1"/>
    </source>
</evidence>
<dbReference type="RefSeq" id="WP_116186008.1">
    <property type="nucleotide sequence ID" value="NZ_QTJX01000010.1"/>
</dbReference>
<protein>
    <recommendedName>
        <fullName evidence="5">Portal protein</fullName>
    </recommendedName>
</protein>
<gene>
    <name evidence="3" type="ORF">DX873_18620</name>
</gene>
<evidence type="ECO:0000256" key="1">
    <source>
        <dbReference type="SAM" id="Coils"/>
    </source>
</evidence>
<sequence length="808" mass="93580">MDANLKPQDLTSYPDPLAPFQEKLTHQYAIKIATAIQSEWFPGGVIDKHSTFMKRHQWIREMRLYNRGEQDIEQYKKQFAKNEGDLKLLNMDWSVINIPEKFTNVVRSAISSNYYRLDVRSADRFTILDKKKNRDKHIRNMKSKDMLEKAYEILGIDYRPNGFVPEDEEELSLYSEIKDRPKHEIAEEILINYVKSISRWEQIKSETDKDLVLCDLQVARVYTDPLNGVQVEYIDPEAYGHSRVEHNDFNDAFYHFVMDTPTIGEVAKESGYDEATLRHIAKTYASQYSQNRTIDYDTCPINIVLDYKVHVMRFTYKTNKEEVYKAYIDKRNRMKKVAKRDSSYQVPEGAEKSRLSKNMDTWLEGNYIVGSNKYVYGYKECENLATDEMDRALPPFIAQASNLYKNKLRSFLSNIIPMCNEMQMQHLKIKHLISELKPDNIVINVDALADISSDTKGESKAKNWQTALSILQVKGVILEKTIDLGEEGVQRSQSARPQAQQQGSALTILLNTWAWYYNQIRETTGINPAMDGSLSADALVGVNQLMRLAGNSATKHIVDAATMFDKRICETISTRLKLIFDIDEAEHVREIYENAVGKHNLDALESLKNRHLHEFGFTIEMAPEQEELNLLREDLSIAIQEGTLDISEKAEIMRIAKSNIKQAIEFMRFLRKRRIKEKMKELEFNNKVQAENNIASAEAKQQGEVTMLQIKSQLKIQEEIQLSTIRLKEKQEALLIEEPEKKVRFEEAVFIETLKNQQVVDLARFKEQAKDDRLDEQSTQQSALIDQRKRDNGPLNFKKSFDLGRLTA</sequence>
<feature type="region of interest" description="Disordered" evidence="2">
    <location>
        <begin position="771"/>
        <end position="808"/>
    </location>
</feature>
<dbReference type="Proteomes" id="UP000261828">
    <property type="component" value="Unassembled WGS sequence"/>
</dbReference>
<accession>A0A371JKT5</accession>
<feature type="coiled-coil region" evidence="1">
    <location>
        <begin position="672"/>
        <end position="700"/>
    </location>
</feature>
<evidence type="ECO:0000256" key="2">
    <source>
        <dbReference type="SAM" id="MobiDB-lite"/>
    </source>
</evidence>
<comment type="caution">
    <text evidence="3">The sequence shown here is derived from an EMBL/GenBank/DDBJ whole genome shotgun (WGS) entry which is preliminary data.</text>
</comment>